<accession>A0A0P6WVH0</accession>
<evidence type="ECO:0000313" key="4">
    <source>
        <dbReference type="EMBL" id="KPL60382.1"/>
    </source>
</evidence>
<dbReference type="Proteomes" id="UP000050398">
    <property type="component" value="Unassembled WGS sequence"/>
</dbReference>
<dbReference type="InterPro" id="IPR014574">
    <property type="entry name" value="UCP032908"/>
</dbReference>
<evidence type="ECO:0008006" key="6">
    <source>
        <dbReference type="Google" id="ProtNLM"/>
    </source>
</evidence>
<gene>
    <name evidence="4" type="ORF">AM506_07195</name>
</gene>
<dbReference type="eggNOG" id="COG4194">
    <property type="taxonomic scope" value="Bacteria"/>
</dbReference>
<feature type="transmembrane region" description="Helical" evidence="1">
    <location>
        <begin position="6"/>
        <end position="24"/>
    </location>
</feature>
<feature type="transmembrane region" description="Helical" evidence="1">
    <location>
        <begin position="51"/>
        <end position="69"/>
    </location>
</feature>
<evidence type="ECO:0000256" key="1">
    <source>
        <dbReference type="SAM" id="Phobius"/>
    </source>
</evidence>
<reference evidence="4 5" key="1">
    <citation type="submission" date="2015-08" db="EMBL/GenBank/DDBJ databases">
        <title>Draft Genome Sequence of Bacillus vietnamensis UCD-SED5.</title>
        <authorList>
            <person name="Lee R.D."/>
            <person name="Jospin G."/>
            <person name="Lang J.M."/>
            <person name="Coil D.A."/>
            <person name="Eisen J.A."/>
        </authorList>
    </citation>
    <scope>NUCLEOTIDE SEQUENCE [LARGE SCALE GENOMIC DNA]</scope>
    <source>
        <strain evidence="4 5">UCD-SED5</strain>
    </source>
</reference>
<keyword evidence="1" id="KW-1133">Transmembrane helix</keyword>
<feature type="transmembrane region" description="Helical" evidence="1">
    <location>
        <begin position="266"/>
        <end position="287"/>
    </location>
</feature>
<feature type="domain" description="DUF5808" evidence="3">
    <location>
        <begin position="326"/>
        <end position="351"/>
    </location>
</feature>
<dbReference type="InterPro" id="IPR043831">
    <property type="entry name" value="DUF5808"/>
</dbReference>
<name>A0A0P6WVH0_9BACI</name>
<evidence type="ECO:0000313" key="5">
    <source>
        <dbReference type="Proteomes" id="UP000050398"/>
    </source>
</evidence>
<feature type="transmembrane region" description="Helical" evidence="1">
    <location>
        <begin position="81"/>
        <end position="102"/>
    </location>
</feature>
<dbReference type="AlphaFoldDB" id="A0A0P6WVH0"/>
<dbReference type="PANTHER" id="PTHR37810">
    <property type="entry name" value="IMMUNITY PROTEIN SDPI"/>
    <property type="match status" value="1"/>
</dbReference>
<feature type="transmembrane region" description="Helical" evidence="1">
    <location>
        <begin position="138"/>
        <end position="160"/>
    </location>
</feature>
<feature type="domain" description="DUF1648" evidence="2">
    <location>
        <begin position="147"/>
        <end position="194"/>
    </location>
</feature>
<keyword evidence="1" id="KW-0812">Transmembrane</keyword>
<dbReference type="EMBL" id="LIXZ01000004">
    <property type="protein sequence ID" value="KPL60382.1"/>
    <property type="molecule type" value="Genomic_DNA"/>
</dbReference>
<dbReference type="Pfam" id="PF07853">
    <property type="entry name" value="DUF1648"/>
    <property type="match status" value="1"/>
</dbReference>
<dbReference type="PANTHER" id="PTHR37810:SF9">
    <property type="entry name" value="MEMBRANE PROTEIN"/>
    <property type="match status" value="1"/>
</dbReference>
<evidence type="ECO:0000259" key="2">
    <source>
        <dbReference type="Pfam" id="PF07853"/>
    </source>
</evidence>
<dbReference type="Pfam" id="PF19124">
    <property type="entry name" value="DUF5808"/>
    <property type="match status" value="1"/>
</dbReference>
<organism evidence="4 5">
    <name type="scientific">Rossellomorea vietnamensis</name>
    <dbReference type="NCBI Taxonomy" id="218284"/>
    <lineage>
        <taxon>Bacteria</taxon>
        <taxon>Bacillati</taxon>
        <taxon>Bacillota</taxon>
        <taxon>Bacilli</taxon>
        <taxon>Bacillales</taxon>
        <taxon>Bacillaceae</taxon>
        <taxon>Rossellomorea</taxon>
    </lineage>
</organism>
<dbReference type="RefSeq" id="WP_235576061.1">
    <property type="nucleotide sequence ID" value="NZ_LIXZ01000004.1"/>
</dbReference>
<keyword evidence="1" id="KW-0472">Membrane</keyword>
<protein>
    <recommendedName>
        <fullName evidence="6">DUF1648 domain-containing protein</fullName>
    </recommendedName>
</protein>
<feature type="transmembrane region" description="Helical" evidence="1">
    <location>
        <begin position="345"/>
        <end position="366"/>
    </location>
</feature>
<proteinExistence type="predicted"/>
<dbReference type="GO" id="GO:0009636">
    <property type="term" value="P:response to toxic substance"/>
    <property type="evidence" value="ECO:0007669"/>
    <property type="project" value="TreeGrafter"/>
</dbReference>
<feature type="transmembrane region" description="Helical" evidence="1">
    <location>
        <begin position="184"/>
        <end position="204"/>
    </location>
</feature>
<comment type="caution">
    <text evidence="4">The sequence shown here is derived from an EMBL/GenBank/DDBJ whole genome shotgun (WGS) entry which is preliminary data.</text>
</comment>
<dbReference type="PATRIC" id="fig|218284.4.peg.2942"/>
<dbReference type="InterPro" id="IPR012867">
    <property type="entry name" value="DUF1648"/>
</dbReference>
<evidence type="ECO:0000259" key="3">
    <source>
        <dbReference type="Pfam" id="PF19124"/>
    </source>
</evidence>
<feature type="transmembrane region" description="Helical" evidence="1">
    <location>
        <begin position="233"/>
        <end position="254"/>
    </location>
</feature>
<dbReference type="PIRSF" id="PIRSF032908">
    <property type="entry name" value="UCP032908"/>
    <property type="match status" value="1"/>
</dbReference>
<sequence length="367" mass="41779">MEMTLIFVTVGFLAALQMAVPFIVKRTVVFGVTIPVNEVKNVQLRLYKKRYATLTLFISIIVLATYFVWASMNSLTENHLIFAGLFMPFVILFMSMALYFYYHMKVTQMKKQEKWFKDRKQVRVSEINLRTKDEMLPWIVYVVPMVITIGLVVFTLLNYASLPDQIPTHWGPDGKPDAFTGKTYLAALTLPIVLLVMNAMFLGINELTRNSGIKLSAGNVKSSRIRQLRLRKYTSWLLFFISILVSMLFTFLQFTTLYENSVSDLLIIAMPLAFSALVLIGTVVLAIKVGKKDSDLDVEILDEGSTEVINADDDQYWKGGLFYFNPEDPSIFVEKRFGVGWTLNFARPLGYIILIGPLLVILIVTLI</sequence>